<name>A0A1I4QMR8_ECTMO</name>
<dbReference type="Proteomes" id="UP000199556">
    <property type="component" value="Unassembled WGS sequence"/>
</dbReference>
<keyword evidence="9" id="KW-0969">Cilium</keyword>
<dbReference type="PANTHER" id="PTHR30435:SF2">
    <property type="entry name" value="FLAGELLAR BASAL-BODY ROD PROTEIN FLGC"/>
    <property type="match status" value="1"/>
</dbReference>
<evidence type="ECO:0000256" key="6">
    <source>
        <dbReference type="RuleBase" id="RU362062"/>
    </source>
</evidence>
<protein>
    <recommendedName>
        <fullName evidence="3 6">Flagellar basal-body rod protein FlgC</fullName>
    </recommendedName>
</protein>
<evidence type="ECO:0000313" key="10">
    <source>
        <dbReference type="Proteomes" id="UP000199556"/>
    </source>
</evidence>
<comment type="similarity">
    <text evidence="2">Belongs to the flagella basal body rod proteins family.</text>
</comment>
<dbReference type="PANTHER" id="PTHR30435">
    <property type="entry name" value="FLAGELLAR PROTEIN"/>
    <property type="match status" value="1"/>
</dbReference>
<gene>
    <name evidence="9" type="ORF">SAMN05421721_1053</name>
</gene>
<dbReference type="EMBL" id="FOUO01000005">
    <property type="protein sequence ID" value="SFM41402.1"/>
    <property type="molecule type" value="Genomic_DNA"/>
</dbReference>
<dbReference type="InterPro" id="IPR001444">
    <property type="entry name" value="Flag_bb_rod_N"/>
</dbReference>
<dbReference type="RefSeq" id="WP_090484142.1">
    <property type="nucleotide sequence ID" value="NZ_FOUO01000005.1"/>
</dbReference>
<evidence type="ECO:0000256" key="4">
    <source>
        <dbReference type="ARBA" id="ARBA00023143"/>
    </source>
</evidence>
<evidence type="ECO:0000256" key="2">
    <source>
        <dbReference type="ARBA" id="ARBA00009677"/>
    </source>
</evidence>
<keyword evidence="9" id="KW-0282">Flagellum</keyword>
<evidence type="ECO:0000259" key="8">
    <source>
        <dbReference type="Pfam" id="PF06429"/>
    </source>
</evidence>
<dbReference type="GO" id="GO:0071978">
    <property type="term" value="P:bacterial-type flagellum-dependent swarming motility"/>
    <property type="evidence" value="ECO:0007669"/>
    <property type="project" value="TreeGrafter"/>
</dbReference>
<keyword evidence="10" id="KW-1185">Reference proteome</keyword>
<dbReference type="InterPro" id="IPR006299">
    <property type="entry name" value="FlgC"/>
</dbReference>
<dbReference type="InterPro" id="IPR010930">
    <property type="entry name" value="Flg_bb/hook_C_dom"/>
</dbReference>
<sequence>MSNLFKAFDVSGSAMAAQSVRLNTIASNMANAQVGSPTAEGAYRSKQPVFQAVMEEVSAGAGSSQPSSASVRVVDIVESDAEPRLKYEPHHPQANDEGYVYMPNVNMVDEMANMISASRSYENNVEVMNTTKQLLLRTLQMGQG</sequence>
<dbReference type="GO" id="GO:0030694">
    <property type="term" value="C:bacterial-type flagellum basal body, rod"/>
    <property type="evidence" value="ECO:0007669"/>
    <property type="project" value="UniProtKB-UniRule"/>
</dbReference>
<proteinExistence type="inferred from homology"/>
<evidence type="ECO:0000259" key="7">
    <source>
        <dbReference type="Pfam" id="PF00460"/>
    </source>
</evidence>
<comment type="subunit">
    <text evidence="5 6">The basal body constitutes a major portion of the flagellar organelle and consists of four rings (L,P,S, and M) mounted on a central rod. The rod consists of about 26 subunits of FlgG in the distal portion, and FlgB, FlgC and FlgF are thought to build up the proximal portion of the rod with about 6 subunits each.</text>
</comment>
<dbReference type="Pfam" id="PF00460">
    <property type="entry name" value="Flg_bb_rod"/>
    <property type="match status" value="1"/>
</dbReference>
<dbReference type="Pfam" id="PF06429">
    <property type="entry name" value="Flg_bbr_C"/>
    <property type="match status" value="1"/>
</dbReference>
<reference evidence="9 10" key="1">
    <citation type="submission" date="2016-10" db="EMBL/GenBank/DDBJ databases">
        <authorList>
            <person name="de Groot N.N."/>
        </authorList>
    </citation>
    <scope>NUCLEOTIDE SEQUENCE [LARGE SCALE GENOMIC DNA]</scope>
    <source>
        <strain evidence="9 10">DSM 4180</strain>
    </source>
</reference>
<evidence type="ECO:0000256" key="5">
    <source>
        <dbReference type="ARBA" id="ARBA00025933"/>
    </source>
</evidence>
<feature type="domain" description="Flagellar basal-body/hook protein C-terminal" evidence="8">
    <location>
        <begin position="97"/>
        <end position="141"/>
    </location>
</feature>
<evidence type="ECO:0000256" key="1">
    <source>
        <dbReference type="ARBA" id="ARBA00004117"/>
    </source>
</evidence>
<organism evidence="9 10">
    <name type="scientific">Ectothiorhodospira mobilis</name>
    <dbReference type="NCBI Taxonomy" id="195064"/>
    <lineage>
        <taxon>Bacteria</taxon>
        <taxon>Pseudomonadati</taxon>
        <taxon>Pseudomonadota</taxon>
        <taxon>Gammaproteobacteria</taxon>
        <taxon>Chromatiales</taxon>
        <taxon>Ectothiorhodospiraceae</taxon>
        <taxon>Ectothiorhodospira</taxon>
    </lineage>
</organism>
<dbReference type="OrthoDB" id="9794148at2"/>
<evidence type="ECO:0000313" key="9">
    <source>
        <dbReference type="EMBL" id="SFM41402.1"/>
    </source>
</evidence>
<keyword evidence="4 6" id="KW-0975">Bacterial flagellum</keyword>
<evidence type="ECO:0000256" key="3">
    <source>
        <dbReference type="ARBA" id="ARBA00017941"/>
    </source>
</evidence>
<dbReference type="NCBIfam" id="TIGR01395">
    <property type="entry name" value="FlgC"/>
    <property type="match status" value="1"/>
</dbReference>
<accession>A0A1I4QMR8</accession>
<dbReference type="STRING" id="195064.SAMN05421721_1053"/>
<keyword evidence="9" id="KW-0966">Cell projection</keyword>
<comment type="subcellular location">
    <subcellularLocation>
        <location evidence="1 6">Bacterial flagellum basal body</location>
    </subcellularLocation>
</comment>
<dbReference type="AlphaFoldDB" id="A0A1I4QMR8"/>
<feature type="domain" description="Flagellar basal body rod protein N-terminal" evidence="7">
    <location>
        <begin position="9"/>
        <end position="32"/>
    </location>
</feature>